<dbReference type="GO" id="GO:0015740">
    <property type="term" value="P:C4-dicarboxylate transport"/>
    <property type="evidence" value="ECO:0007669"/>
    <property type="project" value="TreeGrafter"/>
</dbReference>
<evidence type="ECO:0000256" key="7">
    <source>
        <dbReference type="ARBA" id="ARBA00023136"/>
    </source>
</evidence>
<dbReference type="PANTHER" id="PTHR35011:SF2">
    <property type="entry name" value="2,3-DIKETO-L-GULONATE TRAP TRANSPORTER SMALL PERMEASE PROTEIN YIAM"/>
    <property type="match status" value="1"/>
</dbReference>
<keyword evidence="5 8" id="KW-0812">Transmembrane</keyword>
<keyword evidence="3" id="KW-1003">Cell membrane</keyword>
<proteinExistence type="predicted"/>
<feature type="transmembrane region" description="Helical" evidence="8">
    <location>
        <begin position="14"/>
        <end position="38"/>
    </location>
</feature>
<name>A0A381W3S2_9ZZZZ</name>
<evidence type="ECO:0000256" key="3">
    <source>
        <dbReference type="ARBA" id="ARBA00022475"/>
    </source>
</evidence>
<dbReference type="AlphaFoldDB" id="A0A381W3S2"/>
<protein>
    <recommendedName>
        <fullName evidence="9">Tripartite ATP-independent periplasmic transporters DctQ component domain-containing protein</fullName>
    </recommendedName>
</protein>
<dbReference type="InterPro" id="IPR007387">
    <property type="entry name" value="TRAP_DctQ"/>
</dbReference>
<dbReference type="Pfam" id="PF04290">
    <property type="entry name" value="DctQ"/>
    <property type="match status" value="1"/>
</dbReference>
<evidence type="ECO:0000256" key="6">
    <source>
        <dbReference type="ARBA" id="ARBA00022989"/>
    </source>
</evidence>
<keyword evidence="6 8" id="KW-1133">Transmembrane helix</keyword>
<comment type="subcellular location">
    <subcellularLocation>
        <location evidence="1">Cell inner membrane</location>
        <topology evidence="1">Multi-pass membrane protein</topology>
    </subcellularLocation>
</comment>
<feature type="non-terminal residue" evidence="10">
    <location>
        <position position="128"/>
    </location>
</feature>
<organism evidence="10">
    <name type="scientific">marine metagenome</name>
    <dbReference type="NCBI Taxonomy" id="408172"/>
    <lineage>
        <taxon>unclassified sequences</taxon>
        <taxon>metagenomes</taxon>
        <taxon>ecological metagenomes</taxon>
    </lineage>
</organism>
<keyword evidence="7 8" id="KW-0472">Membrane</keyword>
<dbReference type="GO" id="GO:0022857">
    <property type="term" value="F:transmembrane transporter activity"/>
    <property type="evidence" value="ECO:0007669"/>
    <property type="project" value="TreeGrafter"/>
</dbReference>
<reference evidence="10" key="1">
    <citation type="submission" date="2018-05" db="EMBL/GenBank/DDBJ databases">
        <authorList>
            <person name="Lanie J.A."/>
            <person name="Ng W.-L."/>
            <person name="Kazmierczak K.M."/>
            <person name="Andrzejewski T.M."/>
            <person name="Davidsen T.M."/>
            <person name="Wayne K.J."/>
            <person name="Tettelin H."/>
            <person name="Glass J.I."/>
            <person name="Rusch D."/>
            <person name="Podicherti R."/>
            <person name="Tsui H.-C.T."/>
            <person name="Winkler M.E."/>
        </authorList>
    </citation>
    <scope>NUCLEOTIDE SEQUENCE</scope>
</reference>
<evidence type="ECO:0000313" key="10">
    <source>
        <dbReference type="EMBL" id="SVA46628.1"/>
    </source>
</evidence>
<keyword evidence="4" id="KW-0997">Cell inner membrane</keyword>
<evidence type="ECO:0000256" key="1">
    <source>
        <dbReference type="ARBA" id="ARBA00004429"/>
    </source>
</evidence>
<dbReference type="PANTHER" id="PTHR35011">
    <property type="entry name" value="2,3-DIKETO-L-GULONATE TRAP TRANSPORTER SMALL PERMEASE PROTEIN YIAM"/>
    <property type="match status" value="1"/>
</dbReference>
<dbReference type="GO" id="GO:0005886">
    <property type="term" value="C:plasma membrane"/>
    <property type="evidence" value="ECO:0007669"/>
    <property type="project" value="UniProtKB-SubCell"/>
</dbReference>
<evidence type="ECO:0000256" key="4">
    <source>
        <dbReference type="ARBA" id="ARBA00022519"/>
    </source>
</evidence>
<dbReference type="InterPro" id="IPR055348">
    <property type="entry name" value="DctQ"/>
</dbReference>
<feature type="domain" description="Tripartite ATP-independent periplasmic transporters DctQ component" evidence="9">
    <location>
        <begin position="26"/>
        <end position="126"/>
    </location>
</feature>
<feature type="transmembrane region" description="Helical" evidence="8">
    <location>
        <begin position="88"/>
        <end position="110"/>
    </location>
</feature>
<evidence type="ECO:0000256" key="2">
    <source>
        <dbReference type="ARBA" id="ARBA00022448"/>
    </source>
</evidence>
<dbReference type="EMBL" id="UINC01010488">
    <property type="protein sequence ID" value="SVA46628.1"/>
    <property type="molecule type" value="Genomic_DNA"/>
</dbReference>
<gene>
    <name evidence="10" type="ORF">METZ01_LOCUS99482</name>
</gene>
<evidence type="ECO:0000256" key="8">
    <source>
        <dbReference type="SAM" id="Phobius"/>
    </source>
</evidence>
<evidence type="ECO:0000256" key="5">
    <source>
        <dbReference type="ARBA" id="ARBA00022692"/>
    </source>
</evidence>
<accession>A0A381W3S2</accession>
<keyword evidence="2" id="KW-0813">Transport</keyword>
<evidence type="ECO:0000259" key="9">
    <source>
        <dbReference type="Pfam" id="PF04290"/>
    </source>
</evidence>
<feature type="transmembrane region" description="Helical" evidence="8">
    <location>
        <begin position="50"/>
        <end position="67"/>
    </location>
</feature>
<sequence length="128" mass="14299">MQNLKKAKLLMDKFLEIATVISFLGLIGVILLQIFARLALPQAPAWTEEIARVLFIYSTCFAMGLAVKESAYVSVDLLGKVLPHSFQLSVRVLIYITIVSFMGLITYYAIDFIKIGSFQTSPALHIRT</sequence>